<evidence type="ECO:0000256" key="4">
    <source>
        <dbReference type="ARBA" id="ARBA00022989"/>
    </source>
</evidence>
<feature type="transmembrane region" description="Helical" evidence="6">
    <location>
        <begin position="6"/>
        <end position="25"/>
    </location>
</feature>
<evidence type="ECO:0000313" key="9">
    <source>
        <dbReference type="Proteomes" id="UP000289738"/>
    </source>
</evidence>
<keyword evidence="3 6" id="KW-0812">Transmembrane</keyword>
<dbReference type="AlphaFoldDB" id="A0A445D865"/>
<feature type="domain" description="EamA" evidence="7">
    <location>
        <begin position="12"/>
        <end position="112"/>
    </location>
</feature>
<protein>
    <recommendedName>
        <fullName evidence="6">WAT1-related protein</fullName>
    </recommendedName>
</protein>
<comment type="caution">
    <text evidence="8">The sequence shown here is derived from an EMBL/GenBank/DDBJ whole genome shotgun (WGS) entry which is preliminary data.</text>
</comment>
<evidence type="ECO:0000313" key="8">
    <source>
        <dbReference type="EMBL" id="RYR59462.1"/>
    </source>
</evidence>
<evidence type="ECO:0000259" key="7">
    <source>
        <dbReference type="Pfam" id="PF00892"/>
    </source>
</evidence>
<feature type="transmembrane region" description="Helical" evidence="6">
    <location>
        <begin position="68"/>
        <end position="92"/>
    </location>
</feature>
<sequence>MGNKIIAPFVGMVMAMVLQSGSMVVIKAAMNDDFNKYVLIVYSLALSTLLLLPFLFLLPRSERPTLSFSTLCNLFLLSLCGSSGQIFAYVGIDLSSPTLASAMLNLIPALTFPNEDFFSAQKFEDYFNSTRMDMHETMNLRREKILILLELQMQFTIILQECNAPQVFRNRHKSSNAVSLDCSSFKNRYTL</sequence>
<dbReference type="EMBL" id="SDMP01000005">
    <property type="protein sequence ID" value="RYR59462.1"/>
    <property type="molecule type" value="Genomic_DNA"/>
</dbReference>
<evidence type="ECO:0000256" key="2">
    <source>
        <dbReference type="ARBA" id="ARBA00007635"/>
    </source>
</evidence>
<dbReference type="PANTHER" id="PTHR31218">
    <property type="entry name" value="WAT1-RELATED PROTEIN"/>
    <property type="match status" value="1"/>
</dbReference>
<comment type="subcellular location">
    <subcellularLocation>
        <location evidence="1 6">Membrane</location>
        <topology evidence="1 6">Multi-pass membrane protein</topology>
    </subcellularLocation>
</comment>
<feature type="transmembrane region" description="Helical" evidence="6">
    <location>
        <begin position="37"/>
        <end position="56"/>
    </location>
</feature>
<reference evidence="8 9" key="1">
    <citation type="submission" date="2019-01" db="EMBL/GenBank/DDBJ databases">
        <title>Sequencing of cultivated peanut Arachis hypogaea provides insights into genome evolution and oil improvement.</title>
        <authorList>
            <person name="Chen X."/>
        </authorList>
    </citation>
    <scope>NUCLEOTIDE SEQUENCE [LARGE SCALE GENOMIC DNA]</scope>
    <source>
        <strain evidence="9">cv. Fuhuasheng</strain>
        <tissue evidence="8">Leaves</tissue>
    </source>
</reference>
<keyword evidence="9" id="KW-1185">Reference proteome</keyword>
<dbReference type="Proteomes" id="UP000289738">
    <property type="component" value="Chromosome A05"/>
</dbReference>
<dbReference type="InterPro" id="IPR000620">
    <property type="entry name" value="EamA_dom"/>
</dbReference>
<evidence type="ECO:0000256" key="3">
    <source>
        <dbReference type="ARBA" id="ARBA00022692"/>
    </source>
</evidence>
<dbReference type="InterPro" id="IPR030184">
    <property type="entry name" value="WAT1-related"/>
</dbReference>
<comment type="caution">
    <text evidence="6">Lacks conserved residue(s) required for the propagation of feature annotation.</text>
</comment>
<proteinExistence type="inferred from homology"/>
<evidence type="ECO:0000256" key="1">
    <source>
        <dbReference type="ARBA" id="ARBA00004141"/>
    </source>
</evidence>
<comment type="similarity">
    <text evidence="2 6">Belongs to the drug/metabolite transporter (DMT) superfamily. Plant drug/metabolite exporter (P-DME) (TC 2.A.7.4) family.</text>
</comment>
<dbReference type="GO" id="GO:0016020">
    <property type="term" value="C:membrane"/>
    <property type="evidence" value="ECO:0007669"/>
    <property type="project" value="UniProtKB-SubCell"/>
</dbReference>
<name>A0A445D865_ARAHY</name>
<evidence type="ECO:0000256" key="5">
    <source>
        <dbReference type="ARBA" id="ARBA00023136"/>
    </source>
</evidence>
<dbReference type="Pfam" id="PF00892">
    <property type="entry name" value="EamA"/>
    <property type="match status" value="1"/>
</dbReference>
<dbReference type="GO" id="GO:0022857">
    <property type="term" value="F:transmembrane transporter activity"/>
    <property type="evidence" value="ECO:0007669"/>
    <property type="project" value="InterPro"/>
</dbReference>
<keyword evidence="5 6" id="KW-0472">Membrane</keyword>
<keyword evidence="4 6" id="KW-1133">Transmembrane helix</keyword>
<gene>
    <name evidence="8" type="ORF">Ahy_A05g025357</name>
</gene>
<evidence type="ECO:0000256" key="6">
    <source>
        <dbReference type="RuleBase" id="RU363077"/>
    </source>
</evidence>
<organism evidence="8 9">
    <name type="scientific">Arachis hypogaea</name>
    <name type="common">Peanut</name>
    <dbReference type="NCBI Taxonomy" id="3818"/>
    <lineage>
        <taxon>Eukaryota</taxon>
        <taxon>Viridiplantae</taxon>
        <taxon>Streptophyta</taxon>
        <taxon>Embryophyta</taxon>
        <taxon>Tracheophyta</taxon>
        <taxon>Spermatophyta</taxon>
        <taxon>Magnoliopsida</taxon>
        <taxon>eudicotyledons</taxon>
        <taxon>Gunneridae</taxon>
        <taxon>Pentapetalae</taxon>
        <taxon>rosids</taxon>
        <taxon>fabids</taxon>
        <taxon>Fabales</taxon>
        <taxon>Fabaceae</taxon>
        <taxon>Papilionoideae</taxon>
        <taxon>50 kb inversion clade</taxon>
        <taxon>dalbergioids sensu lato</taxon>
        <taxon>Dalbergieae</taxon>
        <taxon>Pterocarpus clade</taxon>
        <taxon>Arachis</taxon>
    </lineage>
</organism>
<accession>A0A445D865</accession>